<dbReference type="InterPro" id="IPR023211">
    <property type="entry name" value="DNA_pol_palm_dom_sf"/>
</dbReference>
<dbReference type="AlphaFoldDB" id="X1LBD4"/>
<keyword evidence="4" id="KW-0548">Nucleotidyltransferase</keyword>
<organism evidence="10">
    <name type="scientific">marine sediment metagenome</name>
    <dbReference type="NCBI Taxonomy" id="412755"/>
    <lineage>
        <taxon>unclassified sequences</taxon>
        <taxon>metagenomes</taxon>
        <taxon>ecological metagenomes</taxon>
    </lineage>
</organism>
<dbReference type="GO" id="GO:0000166">
    <property type="term" value="F:nucleotide binding"/>
    <property type="evidence" value="ECO:0007669"/>
    <property type="project" value="InterPro"/>
</dbReference>
<reference evidence="10" key="1">
    <citation type="journal article" date="2014" name="Front. Microbiol.">
        <title>High frequency of phylogenetically diverse reductive dehalogenase-homologous genes in deep subseafloor sedimentary metagenomes.</title>
        <authorList>
            <person name="Kawai M."/>
            <person name="Futagami T."/>
            <person name="Toyoda A."/>
            <person name="Takaki Y."/>
            <person name="Nishi S."/>
            <person name="Hori S."/>
            <person name="Arai W."/>
            <person name="Tsubouchi T."/>
            <person name="Morono Y."/>
            <person name="Uchiyama I."/>
            <person name="Ito T."/>
            <person name="Fujiyama A."/>
            <person name="Inagaki F."/>
            <person name="Takami H."/>
        </authorList>
    </citation>
    <scope>NUCLEOTIDE SEQUENCE</scope>
    <source>
        <strain evidence="10">Expedition CK06-06</strain>
    </source>
</reference>
<accession>X1LBD4</accession>
<gene>
    <name evidence="10" type="ORF">S06H3_09542</name>
</gene>
<evidence type="ECO:0000256" key="4">
    <source>
        <dbReference type="ARBA" id="ARBA00022695"/>
    </source>
</evidence>
<protein>
    <recommendedName>
        <fullName evidence="2">DNA-directed DNA polymerase</fullName>
        <ecNumber evidence="2">2.7.7.7</ecNumber>
    </recommendedName>
</protein>
<evidence type="ECO:0000256" key="7">
    <source>
        <dbReference type="ARBA" id="ARBA00023125"/>
    </source>
</evidence>
<dbReference type="Pfam" id="PF03175">
    <property type="entry name" value="DNA_pol_B_2"/>
    <property type="match status" value="1"/>
</dbReference>
<dbReference type="InterPro" id="IPR004868">
    <property type="entry name" value="DNA-dir_DNA_pol_B_mt/vir"/>
</dbReference>
<dbReference type="Gene3D" id="3.90.1600.10">
    <property type="entry name" value="Palm domain of DNA polymerase"/>
    <property type="match status" value="1"/>
</dbReference>
<evidence type="ECO:0000259" key="9">
    <source>
        <dbReference type="Pfam" id="PF03175"/>
    </source>
</evidence>
<proteinExistence type="inferred from homology"/>
<keyword evidence="6" id="KW-0239">DNA-directed DNA polymerase</keyword>
<evidence type="ECO:0000256" key="2">
    <source>
        <dbReference type="ARBA" id="ARBA00012417"/>
    </source>
</evidence>
<dbReference type="EMBL" id="BARV01004232">
    <property type="protein sequence ID" value="GAI16617.1"/>
    <property type="molecule type" value="Genomic_DNA"/>
</dbReference>
<evidence type="ECO:0000256" key="1">
    <source>
        <dbReference type="ARBA" id="ARBA00005755"/>
    </source>
</evidence>
<comment type="catalytic activity">
    <reaction evidence="8">
        <text>DNA(n) + a 2'-deoxyribonucleoside 5'-triphosphate = DNA(n+1) + diphosphate</text>
        <dbReference type="Rhea" id="RHEA:22508"/>
        <dbReference type="Rhea" id="RHEA-COMP:17339"/>
        <dbReference type="Rhea" id="RHEA-COMP:17340"/>
        <dbReference type="ChEBI" id="CHEBI:33019"/>
        <dbReference type="ChEBI" id="CHEBI:61560"/>
        <dbReference type="ChEBI" id="CHEBI:173112"/>
        <dbReference type="EC" id="2.7.7.7"/>
    </reaction>
</comment>
<feature type="domain" description="DNA-directed DNA polymerase family B mitochondria/virus" evidence="9">
    <location>
        <begin position="7"/>
        <end position="173"/>
    </location>
</feature>
<name>X1LBD4_9ZZZZ</name>
<keyword evidence="5" id="KW-0235">DNA replication</keyword>
<evidence type="ECO:0000256" key="3">
    <source>
        <dbReference type="ARBA" id="ARBA00022679"/>
    </source>
</evidence>
<feature type="non-terminal residue" evidence="10">
    <location>
        <position position="183"/>
    </location>
</feature>
<dbReference type="GO" id="GO:0003887">
    <property type="term" value="F:DNA-directed DNA polymerase activity"/>
    <property type="evidence" value="ECO:0007669"/>
    <property type="project" value="UniProtKB-KW"/>
</dbReference>
<keyword evidence="3" id="KW-0808">Transferase</keyword>
<evidence type="ECO:0000256" key="8">
    <source>
        <dbReference type="ARBA" id="ARBA00049244"/>
    </source>
</evidence>
<dbReference type="SUPFAM" id="SSF56672">
    <property type="entry name" value="DNA/RNA polymerases"/>
    <property type="match status" value="1"/>
</dbReference>
<evidence type="ECO:0000256" key="6">
    <source>
        <dbReference type="ARBA" id="ARBA00022932"/>
    </source>
</evidence>
<dbReference type="EC" id="2.7.7.7" evidence="2"/>
<evidence type="ECO:0000313" key="10">
    <source>
        <dbReference type="EMBL" id="GAI16617.1"/>
    </source>
</evidence>
<dbReference type="GO" id="GO:0003677">
    <property type="term" value="F:DNA binding"/>
    <property type="evidence" value="ECO:0007669"/>
    <property type="project" value="UniProtKB-KW"/>
</dbReference>
<sequence>MTQIEVYNRRDTEITFRWALRFQAVCKSLGCEVKTTIAATALDLWKRVYMGKNLFMPPRWMNRWFRRAYHGGLVFVFQRGFAKQVTYYDIKSLYPYVLANRPYPDTGSIRHFPDRPTLENIHDFEGFSQVTIEYPDCYFPILPVVVKNCLLTCTGTYSGMWTHVELREAEKRGAVIVSVEDQC</sequence>
<keyword evidence="7" id="KW-0238">DNA-binding</keyword>
<dbReference type="GO" id="GO:0006260">
    <property type="term" value="P:DNA replication"/>
    <property type="evidence" value="ECO:0007669"/>
    <property type="project" value="UniProtKB-KW"/>
</dbReference>
<dbReference type="InterPro" id="IPR043502">
    <property type="entry name" value="DNA/RNA_pol_sf"/>
</dbReference>
<evidence type="ECO:0000256" key="5">
    <source>
        <dbReference type="ARBA" id="ARBA00022705"/>
    </source>
</evidence>
<comment type="caution">
    <text evidence="10">The sequence shown here is derived from an EMBL/GenBank/DDBJ whole genome shotgun (WGS) entry which is preliminary data.</text>
</comment>
<comment type="similarity">
    <text evidence="1">Belongs to the DNA polymerase type-B family.</text>
</comment>